<organism evidence="4 5">
    <name type="scientific">Actinoallomurus acaciae</name>
    <dbReference type="NCBI Taxonomy" id="502577"/>
    <lineage>
        <taxon>Bacteria</taxon>
        <taxon>Bacillati</taxon>
        <taxon>Actinomycetota</taxon>
        <taxon>Actinomycetes</taxon>
        <taxon>Streptosporangiales</taxon>
        <taxon>Thermomonosporaceae</taxon>
        <taxon>Actinoallomurus</taxon>
    </lineage>
</organism>
<dbReference type="Proteomes" id="UP001589627">
    <property type="component" value="Unassembled WGS sequence"/>
</dbReference>
<dbReference type="SUPFAM" id="SSF48498">
    <property type="entry name" value="Tetracyclin repressor-like, C-terminal domain"/>
    <property type="match status" value="1"/>
</dbReference>
<dbReference type="Pfam" id="PF00440">
    <property type="entry name" value="TetR_N"/>
    <property type="match status" value="1"/>
</dbReference>
<dbReference type="Pfam" id="PF17926">
    <property type="entry name" value="TetR_C_21"/>
    <property type="match status" value="1"/>
</dbReference>
<feature type="DNA-binding region" description="H-T-H motif" evidence="2">
    <location>
        <begin position="40"/>
        <end position="59"/>
    </location>
</feature>
<dbReference type="PRINTS" id="PR00455">
    <property type="entry name" value="HTHTETR"/>
</dbReference>
<feature type="domain" description="HTH tetR-type" evidence="3">
    <location>
        <begin position="17"/>
        <end position="77"/>
    </location>
</feature>
<evidence type="ECO:0000313" key="5">
    <source>
        <dbReference type="Proteomes" id="UP001589627"/>
    </source>
</evidence>
<reference evidence="4 5" key="1">
    <citation type="submission" date="2024-09" db="EMBL/GenBank/DDBJ databases">
        <authorList>
            <person name="Sun Q."/>
            <person name="Mori K."/>
        </authorList>
    </citation>
    <scope>NUCLEOTIDE SEQUENCE [LARGE SCALE GENOMIC DNA]</scope>
    <source>
        <strain evidence="4 5">TBRC 0563</strain>
    </source>
</reference>
<dbReference type="Gene3D" id="1.10.357.10">
    <property type="entry name" value="Tetracycline Repressor, domain 2"/>
    <property type="match status" value="1"/>
</dbReference>
<dbReference type="InterPro" id="IPR009057">
    <property type="entry name" value="Homeodomain-like_sf"/>
</dbReference>
<evidence type="ECO:0000256" key="1">
    <source>
        <dbReference type="ARBA" id="ARBA00023125"/>
    </source>
</evidence>
<comment type="caution">
    <text evidence="4">The sequence shown here is derived from an EMBL/GenBank/DDBJ whole genome shotgun (WGS) entry which is preliminary data.</text>
</comment>
<evidence type="ECO:0000259" key="3">
    <source>
        <dbReference type="PROSITE" id="PS50977"/>
    </source>
</evidence>
<dbReference type="RefSeq" id="WP_378209239.1">
    <property type="nucleotide sequence ID" value="NZ_JBHLZP010000275.1"/>
</dbReference>
<accession>A0ABV5YN01</accession>
<evidence type="ECO:0000313" key="4">
    <source>
        <dbReference type="EMBL" id="MFB9836423.1"/>
    </source>
</evidence>
<protein>
    <submittedName>
        <fullName evidence="4">TetR family transcriptional regulator</fullName>
    </submittedName>
</protein>
<dbReference type="PANTHER" id="PTHR30328">
    <property type="entry name" value="TRANSCRIPTIONAL REPRESSOR"/>
    <property type="match status" value="1"/>
</dbReference>
<dbReference type="EMBL" id="JBHLZP010000275">
    <property type="protein sequence ID" value="MFB9836423.1"/>
    <property type="molecule type" value="Genomic_DNA"/>
</dbReference>
<keyword evidence="1 2" id="KW-0238">DNA-binding</keyword>
<dbReference type="InterPro" id="IPR036271">
    <property type="entry name" value="Tet_transcr_reg_TetR-rel_C_sf"/>
</dbReference>
<evidence type="ECO:0000256" key="2">
    <source>
        <dbReference type="PROSITE-ProRule" id="PRU00335"/>
    </source>
</evidence>
<dbReference type="SUPFAM" id="SSF46689">
    <property type="entry name" value="Homeodomain-like"/>
    <property type="match status" value="1"/>
</dbReference>
<dbReference type="PANTHER" id="PTHR30328:SF54">
    <property type="entry name" value="HTH-TYPE TRANSCRIPTIONAL REPRESSOR SCO4008"/>
    <property type="match status" value="1"/>
</dbReference>
<dbReference type="InterPro" id="IPR041467">
    <property type="entry name" value="Sco4008_C"/>
</dbReference>
<gene>
    <name evidence="4" type="ORF">ACFFNX_30040</name>
</gene>
<proteinExistence type="predicted"/>
<sequence>MSTRRAPSAEDRGKTAERARERILDAAVAEFGAKGYAGARTAGIAARAGVNQQLISYYFGGKQGLLEELRRRRQQAESSMVRPDASFGESVAAYLDAILDHPDWARLVVWQALGDCPFTDAEEGERFAQTRRSTTAKALESIRRRQRDGEVTGEVDPGFALLVAYAVVLSPITMPQFVRDIFGDDPLAPSIRHRLHDQLVKLLGPAGD</sequence>
<name>A0ABV5YN01_9ACTN</name>
<keyword evidence="5" id="KW-1185">Reference proteome</keyword>
<dbReference type="InterPro" id="IPR001647">
    <property type="entry name" value="HTH_TetR"/>
</dbReference>
<dbReference type="PROSITE" id="PS50977">
    <property type="entry name" value="HTH_TETR_2"/>
    <property type="match status" value="1"/>
</dbReference>
<dbReference type="InterPro" id="IPR050109">
    <property type="entry name" value="HTH-type_TetR-like_transc_reg"/>
</dbReference>